<dbReference type="InterPro" id="IPR016135">
    <property type="entry name" value="UBQ-conjugating_enzyme/RWD"/>
</dbReference>
<dbReference type="SUPFAM" id="SSF54495">
    <property type="entry name" value="UBC-like"/>
    <property type="match status" value="1"/>
</dbReference>
<protein>
    <recommendedName>
        <fullName evidence="1">UBC core domain-containing protein</fullName>
    </recommendedName>
</protein>
<comment type="caution">
    <text evidence="2">The sequence shown here is derived from an EMBL/GenBank/DDBJ whole genome shotgun (WGS) entry which is preliminary data.</text>
</comment>
<dbReference type="AlphaFoldDB" id="A0A9D4SPF0"/>
<feature type="domain" description="UBC core" evidence="1">
    <location>
        <begin position="1"/>
        <end position="59"/>
    </location>
</feature>
<accession>A0A9D4SPF0</accession>
<dbReference type="Proteomes" id="UP000821837">
    <property type="component" value="Chromosome 8"/>
</dbReference>
<proteinExistence type="predicted"/>
<gene>
    <name evidence="2" type="ORF">HPB52_017448</name>
</gene>
<dbReference type="InterPro" id="IPR000608">
    <property type="entry name" value="UBC"/>
</dbReference>
<sequence length="143" mass="16680">MGPAWSPALTIEGVLVSIQSMLNDYPYYNDPSYEKRERIPGEANRYNEYLRHETIRVAVCDQGEAALDATSDLPALFREKILERFVEAYDSYENSVKDKLRLTGQTLKDDFTFRKETECRYEVILSQLRRLRPRVKENSGVHI</sequence>
<dbReference type="EMBL" id="JABSTV010001254">
    <property type="protein sequence ID" value="KAH7939789.1"/>
    <property type="molecule type" value="Genomic_DNA"/>
</dbReference>
<reference evidence="2" key="1">
    <citation type="journal article" date="2020" name="Cell">
        <title>Large-Scale Comparative Analyses of Tick Genomes Elucidate Their Genetic Diversity and Vector Capacities.</title>
        <authorList>
            <consortium name="Tick Genome and Microbiome Consortium (TIGMIC)"/>
            <person name="Jia N."/>
            <person name="Wang J."/>
            <person name="Shi W."/>
            <person name="Du L."/>
            <person name="Sun Y."/>
            <person name="Zhan W."/>
            <person name="Jiang J.F."/>
            <person name="Wang Q."/>
            <person name="Zhang B."/>
            <person name="Ji P."/>
            <person name="Bell-Sakyi L."/>
            <person name="Cui X.M."/>
            <person name="Yuan T.T."/>
            <person name="Jiang B.G."/>
            <person name="Yang W.F."/>
            <person name="Lam T.T."/>
            <person name="Chang Q.C."/>
            <person name="Ding S.J."/>
            <person name="Wang X.J."/>
            <person name="Zhu J.G."/>
            <person name="Ruan X.D."/>
            <person name="Zhao L."/>
            <person name="Wei J.T."/>
            <person name="Ye R.Z."/>
            <person name="Que T.C."/>
            <person name="Du C.H."/>
            <person name="Zhou Y.H."/>
            <person name="Cheng J.X."/>
            <person name="Dai P.F."/>
            <person name="Guo W.B."/>
            <person name="Han X.H."/>
            <person name="Huang E.J."/>
            <person name="Li L.F."/>
            <person name="Wei W."/>
            <person name="Gao Y.C."/>
            <person name="Liu J.Z."/>
            <person name="Shao H.Z."/>
            <person name="Wang X."/>
            <person name="Wang C.C."/>
            <person name="Yang T.C."/>
            <person name="Huo Q.B."/>
            <person name="Li W."/>
            <person name="Chen H.Y."/>
            <person name="Chen S.E."/>
            <person name="Zhou L.G."/>
            <person name="Ni X.B."/>
            <person name="Tian J.H."/>
            <person name="Sheng Y."/>
            <person name="Liu T."/>
            <person name="Pan Y.S."/>
            <person name="Xia L.Y."/>
            <person name="Li J."/>
            <person name="Zhao F."/>
            <person name="Cao W.C."/>
        </authorList>
    </citation>
    <scope>NUCLEOTIDE SEQUENCE</scope>
    <source>
        <strain evidence="2">Rsan-2018</strain>
    </source>
</reference>
<keyword evidence="3" id="KW-1185">Reference proteome</keyword>
<reference evidence="2" key="2">
    <citation type="submission" date="2021-09" db="EMBL/GenBank/DDBJ databases">
        <authorList>
            <person name="Jia N."/>
            <person name="Wang J."/>
            <person name="Shi W."/>
            <person name="Du L."/>
            <person name="Sun Y."/>
            <person name="Zhan W."/>
            <person name="Jiang J."/>
            <person name="Wang Q."/>
            <person name="Zhang B."/>
            <person name="Ji P."/>
            <person name="Sakyi L.B."/>
            <person name="Cui X."/>
            <person name="Yuan T."/>
            <person name="Jiang B."/>
            <person name="Yang W."/>
            <person name="Lam T.T.-Y."/>
            <person name="Chang Q."/>
            <person name="Ding S."/>
            <person name="Wang X."/>
            <person name="Zhu J."/>
            <person name="Ruan X."/>
            <person name="Zhao L."/>
            <person name="Wei J."/>
            <person name="Que T."/>
            <person name="Du C."/>
            <person name="Cheng J."/>
            <person name="Dai P."/>
            <person name="Han X."/>
            <person name="Huang E."/>
            <person name="Gao Y."/>
            <person name="Liu J."/>
            <person name="Shao H."/>
            <person name="Ye R."/>
            <person name="Li L."/>
            <person name="Wei W."/>
            <person name="Wang X."/>
            <person name="Wang C."/>
            <person name="Huo Q."/>
            <person name="Li W."/>
            <person name="Guo W."/>
            <person name="Chen H."/>
            <person name="Chen S."/>
            <person name="Zhou L."/>
            <person name="Zhou L."/>
            <person name="Ni X."/>
            <person name="Tian J."/>
            <person name="Zhou Y."/>
            <person name="Sheng Y."/>
            <person name="Liu T."/>
            <person name="Pan Y."/>
            <person name="Xia L."/>
            <person name="Li J."/>
            <person name="Zhao F."/>
            <person name="Cao W."/>
        </authorList>
    </citation>
    <scope>NUCLEOTIDE SEQUENCE</scope>
    <source>
        <strain evidence="2">Rsan-2018</strain>
        <tissue evidence="2">Larvae</tissue>
    </source>
</reference>
<name>A0A9D4SPF0_RHISA</name>
<evidence type="ECO:0000313" key="2">
    <source>
        <dbReference type="EMBL" id="KAH7939789.1"/>
    </source>
</evidence>
<organism evidence="2 3">
    <name type="scientific">Rhipicephalus sanguineus</name>
    <name type="common">Brown dog tick</name>
    <name type="synonym">Ixodes sanguineus</name>
    <dbReference type="NCBI Taxonomy" id="34632"/>
    <lineage>
        <taxon>Eukaryota</taxon>
        <taxon>Metazoa</taxon>
        <taxon>Ecdysozoa</taxon>
        <taxon>Arthropoda</taxon>
        <taxon>Chelicerata</taxon>
        <taxon>Arachnida</taxon>
        <taxon>Acari</taxon>
        <taxon>Parasitiformes</taxon>
        <taxon>Ixodida</taxon>
        <taxon>Ixodoidea</taxon>
        <taxon>Ixodidae</taxon>
        <taxon>Rhipicephalinae</taxon>
        <taxon>Rhipicephalus</taxon>
        <taxon>Rhipicephalus</taxon>
    </lineage>
</organism>
<dbReference type="Gene3D" id="3.10.110.10">
    <property type="entry name" value="Ubiquitin Conjugating Enzyme"/>
    <property type="match status" value="1"/>
</dbReference>
<dbReference type="PROSITE" id="PS50127">
    <property type="entry name" value="UBC_2"/>
    <property type="match status" value="1"/>
</dbReference>
<evidence type="ECO:0000259" key="1">
    <source>
        <dbReference type="PROSITE" id="PS50127"/>
    </source>
</evidence>
<evidence type="ECO:0000313" key="3">
    <source>
        <dbReference type="Proteomes" id="UP000821837"/>
    </source>
</evidence>